<accession>A0ABU4S170</accession>
<dbReference type="InterPro" id="IPR005123">
    <property type="entry name" value="Oxoglu/Fe-dep_dioxygenase_dom"/>
</dbReference>
<sequence length="204" mass="23091">MQHDLFTSPEPEIIIACDGRATLYRQWIHRDEAANLFDSLRQSLDWEQTVLTMYGRQVAIPRLNAWYGDSGSSYSYSGAYFDPMPWTAELANLRERLQAYTDTGFNSVLANYYRDGRDGVGWHSDNETELGPEPTIASVSLGETRRFSLRHSATGKTVLVDLAAGDLLVMSGKLQTRWQHQIAKSRKELGARINLTFRRVGEKG</sequence>
<proteinExistence type="predicted"/>
<dbReference type="InterPro" id="IPR032854">
    <property type="entry name" value="ALKBH3"/>
</dbReference>
<dbReference type="Proteomes" id="UP001273505">
    <property type="component" value="Unassembled WGS sequence"/>
</dbReference>
<evidence type="ECO:0000313" key="3">
    <source>
        <dbReference type="Proteomes" id="UP001273505"/>
    </source>
</evidence>
<dbReference type="EMBL" id="JAXAFO010000034">
    <property type="protein sequence ID" value="MDX6850888.1"/>
    <property type="molecule type" value="Genomic_DNA"/>
</dbReference>
<protein>
    <submittedName>
        <fullName evidence="2">Alpha-ketoglutarate-dependent dioxygenase AlkB</fullName>
    </submittedName>
</protein>
<comment type="caution">
    <text evidence="2">The sequence shown here is derived from an EMBL/GenBank/DDBJ whole genome shotgun (WGS) entry which is preliminary data.</text>
</comment>
<gene>
    <name evidence="2" type="ORF">SCD92_16050</name>
</gene>
<dbReference type="Pfam" id="PF13532">
    <property type="entry name" value="2OG-FeII_Oxy_2"/>
    <property type="match status" value="1"/>
</dbReference>
<dbReference type="PANTHER" id="PTHR31212:SF4">
    <property type="entry name" value="ALPHA-KETOGLUTARATE-DEPENDENT DIOXYGENASE ALKB HOMOLOG 3"/>
    <property type="match status" value="1"/>
</dbReference>
<dbReference type="InterPro" id="IPR027450">
    <property type="entry name" value="AlkB-like"/>
</dbReference>
<feature type="domain" description="Fe2OG dioxygenase" evidence="1">
    <location>
        <begin position="104"/>
        <end position="201"/>
    </location>
</feature>
<dbReference type="PANTHER" id="PTHR31212">
    <property type="entry name" value="ALPHA-KETOGLUTARATE-DEPENDENT DIOXYGENASE ALKB HOMOLOG 3"/>
    <property type="match status" value="1"/>
</dbReference>
<dbReference type="GO" id="GO:0051213">
    <property type="term" value="F:dioxygenase activity"/>
    <property type="evidence" value="ECO:0007669"/>
    <property type="project" value="UniProtKB-KW"/>
</dbReference>
<dbReference type="Gene3D" id="2.60.120.590">
    <property type="entry name" value="Alpha-ketoglutarate-dependent dioxygenase AlkB-like"/>
    <property type="match status" value="1"/>
</dbReference>
<evidence type="ECO:0000259" key="1">
    <source>
        <dbReference type="PROSITE" id="PS51471"/>
    </source>
</evidence>
<dbReference type="PROSITE" id="PS51471">
    <property type="entry name" value="FE2OG_OXY"/>
    <property type="match status" value="1"/>
</dbReference>
<keyword evidence="2" id="KW-0223">Dioxygenase</keyword>
<dbReference type="InterPro" id="IPR037151">
    <property type="entry name" value="AlkB-like_sf"/>
</dbReference>
<evidence type="ECO:0000313" key="2">
    <source>
        <dbReference type="EMBL" id="MDX6850888.1"/>
    </source>
</evidence>
<name>A0ABU4S170_9GAMM</name>
<keyword evidence="2" id="KW-0560">Oxidoreductase</keyword>
<reference evidence="2 3" key="1">
    <citation type="submission" date="2023-11" db="EMBL/GenBank/DDBJ databases">
        <title>Gilvimarinus fulvus sp. nov., isolated from the surface of Kelp.</title>
        <authorList>
            <person name="Sun Y.Y."/>
            <person name="Gong Y."/>
            <person name="Du Z.J."/>
        </authorList>
    </citation>
    <scope>NUCLEOTIDE SEQUENCE [LARGE SCALE GENOMIC DNA]</scope>
    <source>
        <strain evidence="2 3">SDUM040013</strain>
    </source>
</reference>
<organism evidence="2 3">
    <name type="scientific">Gilvimarinus gilvus</name>
    <dbReference type="NCBI Taxonomy" id="3058038"/>
    <lineage>
        <taxon>Bacteria</taxon>
        <taxon>Pseudomonadati</taxon>
        <taxon>Pseudomonadota</taxon>
        <taxon>Gammaproteobacteria</taxon>
        <taxon>Cellvibrionales</taxon>
        <taxon>Cellvibrionaceae</taxon>
        <taxon>Gilvimarinus</taxon>
    </lineage>
</organism>
<dbReference type="RefSeq" id="WP_302723334.1">
    <property type="nucleotide sequence ID" value="NZ_JAULRU010000610.1"/>
</dbReference>
<dbReference type="SUPFAM" id="SSF51197">
    <property type="entry name" value="Clavaminate synthase-like"/>
    <property type="match status" value="1"/>
</dbReference>
<keyword evidence="3" id="KW-1185">Reference proteome</keyword>